<dbReference type="AlphaFoldDB" id="A0A9P5XCD7"/>
<dbReference type="OrthoDB" id="3125689at2759"/>
<proteinExistence type="predicted"/>
<feature type="region of interest" description="Disordered" evidence="1">
    <location>
        <begin position="105"/>
        <end position="130"/>
    </location>
</feature>
<protein>
    <submittedName>
        <fullName evidence="2">Uncharacterized protein</fullName>
    </submittedName>
</protein>
<evidence type="ECO:0000313" key="2">
    <source>
        <dbReference type="EMBL" id="KAF9447251.1"/>
    </source>
</evidence>
<gene>
    <name evidence="2" type="ORF">P691DRAFT_776265</name>
</gene>
<feature type="compositionally biased region" description="Polar residues" evidence="1">
    <location>
        <begin position="656"/>
        <end position="671"/>
    </location>
</feature>
<feature type="region of interest" description="Disordered" evidence="1">
    <location>
        <begin position="381"/>
        <end position="407"/>
    </location>
</feature>
<name>A0A9P5XCD7_9AGAR</name>
<reference evidence="2" key="1">
    <citation type="submission" date="2020-11" db="EMBL/GenBank/DDBJ databases">
        <authorList>
            <consortium name="DOE Joint Genome Institute"/>
            <person name="Ahrendt S."/>
            <person name="Riley R."/>
            <person name="Andreopoulos W."/>
            <person name="Labutti K."/>
            <person name="Pangilinan J."/>
            <person name="Ruiz-Duenas F.J."/>
            <person name="Barrasa J.M."/>
            <person name="Sanchez-Garcia M."/>
            <person name="Camarero S."/>
            <person name="Miyauchi S."/>
            <person name="Serrano A."/>
            <person name="Linde D."/>
            <person name="Babiker R."/>
            <person name="Drula E."/>
            <person name="Ayuso-Fernandez I."/>
            <person name="Pacheco R."/>
            <person name="Padilla G."/>
            <person name="Ferreira P."/>
            <person name="Barriuso J."/>
            <person name="Kellner H."/>
            <person name="Castanera R."/>
            <person name="Alfaro M."/>
            <person name="Ramirez L."/>
            <person name="Pisabarro A.G."/>
            <person name="Kuo A."/>
            <person name="Tritt A."/>
            <person name="Lipzen A."/>
            <person name="He G."/>
            <person name="Yan M."/>
            <person name="Ng V."/>
            <person name="Cullen D."/>
            <person name="Martin F."/>
            <person name="Rosso M.-N."/>
            <person name="Henrissat B."/>
            <person name="Hibbett D."/>
            <person name="Martinez A.T."/>
            <person name="Grigoriev I.V."/>
        </authorList>
    </citation>
    <scope>NUCLEOTIDE SEQUENCE</scope>
    <source>
        <strain evidence="2">MF-IS2</strain>
    </source>
</reference>
<evidence type="ECO:0000313" key="3">
    <source>
        <dbReference type="Proteomes" id="UP000807342"/>
    </source>
</evidence>
<feature type="compositionally biased region" description="Polar residues" evidence="1">
    <location>
        <begin position="276"/>
        <end position="285"/>
    </location>
</feature>
<feature type="compositionally biased region" description="Polar residues" evidence="1">
    <location>
        <begin position="159"/>
        <end position="171"/>
    </location>
</feature>
<dbReference type="Proteomes" id="UP000807342">
    <property type="component" value="Unassembled WGS sequence"/>
</dbReference>
<comment type="caution">
    <text evidence="2">The sequence shown here is derived from an EMBL/GenBank/DDBJ whole genome shotgun (WGS) entry which is preliminary data.</text>
</comment>
<keyword evidence="3" id="KW-1185">Reference proteome</keyword>
<feature type="region of interest" description="Disordered" evidence="1">
    <location>
        <begin position="145"/>
        <end position="172"/>
    </location>
</feature>
<feature type="region of interest" description="Disordered" evidence="1">
    <location>
        <begin position="655"/>
        <end position="684"/>
    </location>
</feature>
<feature type="region of interest" description="Disordered" evidence="1">
    <location>
        <begin position="231"/>
        <end position="312"/>
    </location>
</feature>
<accession>A0A9P5XCD7</accession>
<evidence type="ECO:0000256" key="1">
    <source>
        <dbReference type="SAM" id="MobiDB-lite"/>
    </source>
</evidence>
<dbReference type="EMBL" id="MU151208">
    <property type="protein sequence ID" value="KAF9447251.1"/>
    <property type="molecule type" value="Genomic_DNA"/>
</dbReference>
<sequence>MTASERQALLKAWGELDITITEGPVDYLWLFYSAFYSAKGMHRMNTFYVVRLAIWKEPATRMSFFHEYLVATIRSTDPSDRRKYYLLFERTAGWLNTDKKKEEDFGQNSVLEQEGDEPRTRGEEIGDFSFIPDREQEDKTFWSEAQGHQPDKGGRPQSVGMQNSASPQSDGISGMVGMLLAAKNLASQTSESSSADLILADDRYQLIDRPYRHSSDIEVAWITLAQPPINPEQSAENIAGPPPAAPSTNAAPDPSLSSGGPQDKFRSRSVPGSIYHTHSNGSSVSDIAHRTRSLRGDPVDTSGSPHPRVNTMIGSKLDLDSVIRPRVASHTSTVSHISYSSHLPGHQPQSPVRLASISVTSLETSQTPADNRALHSVEFPPTETLPSTSIDQLPFITPSTDTEDAPALSEPLAEYPNTSLFTEGLENSFGHPLSRPETKTSQVSASSLWRPKRKRSFSTLDYDATAKSTEGEPHVFLFQLVALACRLHKCTSLYRIFTRNCYWFAGMIFHVVRVYTGTDASICGEDGVDRMKPSDEVMLWVNSGRMGTFLRSIRIVKAPRLFTVHALIRKWKGANLRFRDQVAVNFADSTPQQLRIVRLAFERAKAIAETEKRKREEIQAEAERKAKEAAREAELKAEELREQLREMEKRLKELESQNALQARAESTQESPEVTDKAPLAVSTE</sequence>
<organism evidence="2 3">
    <name type="scientific">Macrolepiota fuliginosa MF-IS2</name>
    <dbReference type="NCBI Taxonomy" id="1400762"/>
    <lineage>
        <taxon>Eukaryota</taxon>
        <taxon>Fungi</taxon>
        <taxon>Dikarya</taxon>
        <taxon>Basidiomycota</taxon>
        <taxon>Agaricomycotina</taxon>
        <taxon>Agaricomycetes</taxon>
        <taxon>Agaricomycetidae</taxon>
        <taxon>Agaricales</taxon>
        <taxon>Agaricineae</taxon>
        <taxon>Agaricaceae</taxon>
        <taxon>Macrolepiota</taxon>
    </lineage>
</organism>